<proteinExistence type="predicted"/>
<dbReference type="Proteomes" id="UP000030361">
    <property type="component" value="Chromosome"/>
</dbReference>
<dbReference type="KEGG" id="lcu:PL11_001910"/>
<evidence type="ECO:0000313" key="2">
    <source>
        <dbReference type="Proteomes" id="UP000030361"/>
    </source>
</evidence>
<sequence length="181" mass="21593">MIHENVREQYNEAFQFLVAGDHEVIIFGVLRRLHIGPNHEYYDDMVQEGRLAFVNAYPQAPTDSEKKRLVYIYQKVYWTMLNYLKKQSTLNSHKYVPDETTSEQDELFDIPAEHRFETEYDTHAVFAQLMDKCTECEKRYLLAAYKYGMNNTEIAREYTVNRSTVYKWKEGVIRKAKQIKI</sequence>
<accession>A0A1S6QGK7</accession>
<dbReference type="RefSeq" id="WP_035165954.1">
    <property type="nucleotide sequence ID" value="NZ_CP018906.1"/>
</dbReference>
<dbReference type="NCBIfam" id="TIGR02937">
    <property type="entry name" value="sigma70-ECF"/>
    <property type="match status" value="1"/>
</dbReference>
<dbReference type="SUPFAM" id="SSF88659">
    <property type="entry name" value="Sigma3 and sigma4 domains of RNA polymerase sigma factors"/>
    <property type="match status" value="1"/>
</dbReference>
<evidence type="ECO:0000313" key="1">
    <source>
        <dbReference type="EMBL" id="AQW20756.1"/>
    </source>
</evidence>
<dbReference type="AlphaFoldDB" id="A0A1S6QGK7"/>
<keyword evidence="2" id="KW-1185">Reference proteome</keyword>
<dbReference type="InterPro" id="IPR013324">
    <property type="entry name" value="RNA_pol_sigma_r3/r4-like"/>
</dbReference>
<gene>
    <name evidence="1" type="ORF">PL11_001910</name>
</gene>
<dbReference type="GO" id="GO:0003700">
    <property type="term" value="F:DNA-binding transcription factor activity"/>
    <property type="evidence" value="ECO:0007669"/>
    <property type="project" value="InterPro"/>
</dbReference>
<dbReference type="EMBL" id="CP018906">
    <property type="protein sequence ID" value="AQW20756.1"/>
    <property type="molecule type" value="Genomic_DNA"/>
</dbReference>
<evidence type="ECO:0008006" key="3">
    <source>
        <dbReference type="Google" id="ProtNLM"/>
    </source>
</evidence>
<dbReference type="GO" id="GO:0006352">
    <property type="term" value="P:DNA-templated transcription initiation"/>
    <property type="evidence" value="ECO:0007669"/>
    <property type="project" value="InterPro"/>
</dbReference>
<dbReference type="InterPro" id="IPR014284">
    <property type="entry name" value="RNA_pol_sigma-70_dom"/>
</dbReference>
<reference evidence="1 2" key="1">
    <citation type="journal article" date="2015" name="Genome Announc.">
        <title>Genome Sequence of Lactobacillus curieae CCTCC M 2011381T, a Novel Producer of Gamma-aminobutyric Acid.</title>
        <authorList>
            <person name="Wang Y."/>
            <person name="Wang Y."/>
            <person name="Lang C."/>
            <person name="Wei D."/>
            <person name="Xu P."/>
            <person name="Xie J."/>
        </authorList>
    </citation>
    <scope>NUCLEOTIDE SEQUENCE [LARGE SCALE GENOMIC DNA]</scope>
    <source>
        <strain evidence="1 2">CCTCC M 2011381</strain>
    </source>
</reference>
<dbReference type="eggNOG" id="COG1595">
    <property type="taxonomic scope" value="Bacteria"/>
</dbReference>
<organism evidence="1 2">
    <name type="scientific">Lentilactobacillus curieae</name>
    <dbReference type="NCBI Taxonomy" id="1138822"/>
    <lineage>
        <taxon>Bacteria</taxon>
        <taxon>Bacillati</taxon>
        <taxon>Bacillota</taxon>
        <taxon>Bacilli</taxon>
        <taxon>Lactobacillales</taxon>
        <taxon>Lactobacillaceae</taxon>
        <taxon>Lentilactobacillus</taxon>
    </lineage>
</organism>
<name>A0A1S6QGK7_9LACO</name>
<protein>
    <recommendedName>
        <fullName evidence="3">RNA polymerase sigma factor, sigma-70 family</fullName>
    </recommendedName>
</protein>